<evidence type="ECO:0000313" key="3">
    <source>
        <dbReference type="Proteomes" id="UP000005237"/>
    </source>
</evidence>
<dbReference type="AlphaFoldDB" id="A0A8R1EKM5"/>
<dbReference type="Pfam" id="PF10326">
    <property type="entry name" value="7TM_GPCR_Str"/>
    <property type="match status" value="1"/>
</dbReference>
<keyword evidence="1" id="KW-0812">Transmembrane</keyword>
<evidence type="ECO:0000256" key="1">
    <source>
        <dbReference type="SAM" id="Phobius"/>
    </source>
</evidence>
<reference evidence="2" key="2">
    <citation type="submission" date="2022-06" db="UniProtKB">
        <authorList>
            <consortium name="EnsemblMetazoa"/>
        </authorList>
    </citation>
    <scope>IDENTIFICATION</scope>
    <source>
        <strain evidence="2">DF5081</strain>
    </source>
</reference>
<dbReference type="Proteomes" id="UP000005237">
    <property type="component" value="Unassembled WGS sequence"/>
</dbReference>
<proteinExistence type="predicted"/>
<dbReference type="PANTHER" id="PTHR46000">
    <property type="entry name" value="SEVEN TM RECEPTOR-RELATED"/>
    <property type="match status" value="1"/>
</dbReference>
<feature type="transmembrane region" description="Helical" evidence="1">
    <location>
        <begin position="33"/>
        <end position="57"/>
    </location>
</feature>
<keyword evidence="3" id="KW-1185">Reference proteome</keyword>
<dbReference type="PANTHER" id="PTHR46000:SF5">
    <property type="entry name" value="SEVEN TM RECEPTOR"/>
    <property type="match status" value="1"/>
</dbReference>
<reference evidence="3" key="1">
    <citation type="submission" date="2010-08" db="EMBL/GenBank/DDBJ databases">
        <authorList>
            <consortium name="Caenorhabditis japonica Sequencing Consortium"/>
            <person name="Wilson R.K."/>
        </authorList>
    </citation>
    <scope>NUCLEOTIDE SEQUENCE [LARGE SCALE GENOMIC DNA]</scope>
    <source>
        <strain evidence="3">DF5081</strain>
    </source>
</reference>
<feature type="transmembrane region" description="Helical" evidence="1">
    <location>
        <begin position="7"/>
        <end position="27"/>
    </location>
</feature>
<dbReference type="InterPro" id="IPR019428">
    <property type="entry name" value="7TM_GPCR_serpentine_rcpt_Str"/>
</dbReference>
<keyword evidence="1" id="KW-0472">Membrane</keyword>
<evidence type="ECO:0000313" key="2">
    <source>
        <dbReference type="EnsemblMetazoa" id="CJA37470.1"/>
    </source>
</evidence>
<organism evidence="2 3">
    <name type="scientific">Caenorhabditis japonica</name>
    <dbReference type="NCBI Taxonomy" id="281687"/>
    <lineage>
        <taxon>Eukaryota</taxon>
        <taxon>Metazoa</taxon>
        <taxon>Ecdysozoa</taxon>
        <taxon>Nematoda</taxon>
        <taxon>Chromadorea</taxon>
        <taxon>Rhabditida</taxon>
        <taxon>Rhabditina</taxon>
        <taxon>Rhabditomorpha</taxon>
        <taxon>Rhabditoidea</taxon>
        <taxon>Rhabditidae</taxon>
        <taxon>Peloderinae</taxon>
        <taxon>Caenorhabditis</taxon>
    </lineage>
</organism>
<keyword evidence="1" id="KW-1133">Transmembrane helix</keyword>
<protein>
    <submittedName>
        <fullName evidence="2">Uncharacterized protein</fullName>
    </submittedName>
</protein>
<sequence length="109" mass="12162">MTLVVQITVPTFTIFMPVMIMFAIPFLDMSINIPTGPILCALSLYPFIDAIIVLCIISDYRKASLEQGQYHTPMATVKKLGQAVDRGKSFDHYSHDSNHNTLSIDSIID</sequence>
<accession>A0A8R1EKM5</accession>
<dbReference type="EnsemblMetazoa" id="CJA37470.1">
    <property type="protein sequence ID" value="CJA37470.1"/>
    <property type="gene ID" value="WBGene00213317"/>
</dbReference>
<name>A0A8R1EKM5_CAEJA</name>